<keyword evidence="1" id="KW-1133">Transmembrane helix</keyword>
<feature type="transmembrane region" description="Helical" evidence="1">
    <location>
        <begin position="37"/>
        <end position="57"/>
    </location>
</feature>
<sequence>MTTLDSITAGAQVGALLPLLTAVVQRPAWSAKVKKKVALVVALVAGVATVAGTGGWAQFQHGGLTLTTILAVVAASQATYDLVWKPTTLAPLIESVTSPKGAEQAE</sequence>
<dbReference type="AlphaFoldDB" id="A0A1E5NXM3"/>
<keyword evidence="3" id="KW-1185">Reference proteome</keyword>
<comment type="caution">
    <text evidence="2">The sequence shown here is derived from an EMBL/GenBank/DDBJ whole genome shotgun (WGS) entry which is preliminary data.</text>
</comment>
<feature type="transmembrane region" description="Helical" evidence="1">
    <location>
        <begin position="6"/>
        <end position="25"/>
    </location>
</feature>
<evidence type="ECO:0008006" key="4">
    <source>
        <dbReference type="Google" id="ProtNLM"/>
    </source>
</evidence>
<name>A0A1E5NXM3_9ACTN</name>
<dbReference type="EMBL" id="MEHK01000005">
    <property type="protein sequence ID" value="OEJ21001.1"/>
    <property type="molecule type" value="Genomic_DNA"/>
</dbReference>
<evidence type="ECO:0000313" key="3">
    <source>
        <dbReference type="Proteomes" id="UP000095705"/>
    </source>
</evidence>
<proteinExistence type="predicted"/>
<evidence type="ECO:0000256" key="1">
    <source>
        <dbReference type="SAM" id="Phobius"/>
    </source>
</evidence>
<reference evidence="2 3" key="1">
    <citation type="submission" date="2016-08" db="EMBL/GenBank/DDBJ databases">
        <title>The complete genome of Streptomyces subrutilus 10-1-1.</title>
        <authorList>
            <person name="Chen X."/>
        </authorList>
    </citation>
    <scope>NUCLEOTIDE SEQUENCE [LARGE SCALE GENOMIC DNA]</scope>
    <source>
        <strain evidence="2 3">10-1-1</strain>
        <plasmid evidence="3">pacmp1</plasmid>
    </source>
</reference>
<organism evidence="2 3">
    <name type="scientific">Streptomyces subrutilus</name>
    <dbReference type="NCBI Taxonomy" id="36818"/>
    <lineage>
        <taxon>Bacteria</taxon>
        <taxon>Bacillati</taxon>
        <taxon>Actinomycetota</taxon>
        <taxon>Actinomycetes</taxon>
        <taxon>Kitasatosporales</taxon>
        <taxon>Streptomycetaceae</taxon>
        <taxon>Streptomyces</taxon>
    </lineage>
</organism>
<keyword evidence="2" id="KW-0614">Plasmid</keyword>
<gene>
    <name evidence="2" type="ORF">BGK67_34460</name>
</gene>
<keyword evidence="1" id="KW-0812">Transmembrane</keyword>
<geneLocation type="plasmid" evidence="3">
    <name>pacmp1</name>
</geneLocation>
<dbReference type="Proteomes" id="UP000095705">
    <property type="component" value="Plasmid pACMP1"/>
</dbReference>
<accession>A0A1E5NXM3</accession>
<keyword evidence="1" id="KW-0472">Membrane</keyword>
<protein>
    <recommendedName>
        <fullName evidence="4">Holin</fullName>
    </recommendedName>
</protein>
<dbReference type="RefSeq" id="WP_069917889.1">
    <property type="nucleotide sequence ID" value="NZ_CM007203.1"/>
</dbReference>
<dbReference type="OrthoDB" id="4255916at2"/>
<evidence type="ECO:0000313" key="2">
    <source>
        <dbReference type="EMBL" id="OEJ21001.1"/>
    </source>
</evidence>